<comment type="caution">
    <text evidence="3">The sequence shown here is derived from an EMBL/GenBank/DDBJ whole genome shotgun (WGS) entry which is preliminary data.</text>
</comment>
<dbReference type="InterPro" id="IPR029510">
    <property type="entry name" value="Ald_DH_CS_GLU"/>
</dbReference>
<feature type="non-terminal residue" evidence="3">
    <location>
        <position position="275"/>
    </location>
</feature>
<name>T0YPX5_9ZZZZ</name>
<keyword evidence="1" id="KW-0560">Oxidoreductase</keyword>
<reference evidence="3" key="2">
    <citation type="journal article" date="2014" name="ISME J.">
        <title>Microbial stratification in low pH oxic and suboxic macroscopic growths along an acid mine drainage.</title>
        <authorList>
            <person name="Mendez-Garcia C."/>
            <person name="Mesa V."/>
            <person name="Sprenger R.R."/>
            <person name="Richter M."/>
            <person name="Diez M.S."/>
            <person name="Solano J."/>
            <person name="Bargiela R."/>
            <person name="Golyshina O.V."/>
            <person name="Manteca A."/>
            <person name="Ramos J.L."/>
            <person name="Gallego J.R."/>
            <person name="Llorente I."/>
            <person name="Martins Dos Santos V.A."/>
            <person name="Jensen O.N."/>
            <person name="Pelaez A.I."/>
            <person name="Sanchez J."/>
            <person name="Ferrer M."/>
        </authorList>
    </citation>
    <scope>NUCLEOTIDE SEQUENCE</scope>
</reference>
<dbReference type="PANTHER" id="PTHR11699">
    <property type="entry name" value="ALDEHYDE DEHYDROGENASE-RELATED"/>
    <property type="match status" value="1"/>
</dbReference>
<dbReference type="InterPro" id="IPR016162">
    <property type="entry name" value="Ald_DH_N"/>
</dbReference>
<dbReference type="GO" id="GO:0016620">
    <property type="term" value="F:oxidoreductase activity, acting on the aldehyde or oxo group of donors, NAD or NADP as acceptor"/>
    <property type="evidence" value="ECO:0007669"/>
    <property type="project" value="InterPro"/>
</dbReference>
<dbReference type="PROSITE" id="PS00687">
    <property type="entry name" value="ALDEHYDE_DEHYDR_GLU"/>
    <property type="match status" value="1"/>
</dbReference>
<dbReference type="FunFam" id="3.40.309.10:FF:000005">
    <property type="entry name" value="1-pyrroline-5-carboxylate dehydrogenase 1"/>
    <property type="match status" value="1"/>
</dbReference>
<dbReference type="InterPro" id="IPR016160">
    <property type="entry name" value="Ald_DH_CS_CYS"/>
</dbReference>
<feature type="non-terminal residue" evidence="3">
    <location>
        <position position="1"/>
    </location>
</feature>
<feature type="domain" description="Aldehyde dehydrogenase" evidence="2">
    <location>
        <begin position="1"/>
        <end position="275"/>
    </location>
</feature>
<organism evidence="3">
    <name type="scientific">mine drainage metagenome</name>
    <dbReference type="NCBI Taxonomy" id="410659"/>
    <lineage>
        <taxon>unclassified sequences</taxon>
        <taxon>metagenomes</taxon>
        <taxon>ecological metagenomes</taxon>
    </lineage>
</organism>
<reference evidence="3" key="1">
    <citation type="submission" date="2013-08" db="EMBL/GenBank/DDBJ databases">
        <authorList>
            <person name="Mendez C."/>
            <person name="Richter M."/>
            <person name="Ferrer M."/>
            <person name="Sanchez J."/>
        </authorList>
    </citation>
    <scope>NUCLEOTIDE SEQUENCE</scope>
</reference>
<dbReference type="PROSITE" id="PS00070">
    <property type="entry name" value="ALDEHYDE_DEHYDR_CYS"/>
    <property type="match status" value="1"/>
</dbReference>
<protein>
    <submittedName>
        <fullName evidence="3">Betaine aldehyde dehydrogenase</fullName>
    </submittedName>
</protein>
<dbReference type="Pfam" id="PF00171">
    <property type="entry name" value="Aldedh"/>
    <property type="match status" value="1"/>
</dbReference>
<gene>
    <name evidence="3" type="ORF">B2A_12960</name>
</gene>
<dbReference type="InterPro" id="IPR015590">
    <property type="entry name" value="Aldehyde_DH_dom"/>
</dbReference>
<dbReference type="AlphaFoldDB" id="T0YPX5"/>
<dbReference type="SUPFAM" id="SSF53720">
    <property type="entry name" value="ALDH-like"/>
    <property type="match status" value="1"/>
</dbReference>
<dbReference type="InterPro" id="IPR016163">
    <property type="entry name" value="Ald_DH_C"/>
</dbReference>
<proteinExistence type="predicted"/>
<accession>T0YPX5</accession>
<dbReference type="InterPro" id="IPR016161">
    <property type="entry name" value="Ald_DH/histidinol_DH"/>
</dbReference>
<dbReference type="Gene3D" id="3.40.309.10">
    <property type="entry name" value="Aldehyde Dehydrogenase, Chain A, domain 2"/>
    <property type="match status" value="1"/>
</dbReference>
<evidence type="ECO:0000259" key="2">
    <source>
        <dbReference type="Pfam" id="PF00171"/>
    </source>
</evidence>
<evidence type="ECO:0000256" key="1">
    <source>
        <dbReference type="ARBA" id="ARBA00023002"/>
    </source>
</evidence>
<sequence length="275" mass="29386">ASNTARCAAEVVKVYEAAGLPPGVLNFVTGSGATVGAALVEDPRVRAVSFTGGVEAGRDVYARGAQRLKMVHLELGGKNPQIVMDDANLPLALEGVLFGAFGTSGQRCTATSRLILHAGVYDRFLEMLVRRLETFRVGDPLAPETDMGPVASADQERKILQYIEVGKAEAHLVVGGEKLAGGIYDRGFFIGPTIFETRHGTRISKEEIFGPVLSVIKVADYAEAVRVANDVDYGLSSSIYTRDVNRAFRAIEDLEAGITYINAPTIGAEIQLPFG</sequence>
<dbReference type="Gene3D" id="3.40.605.10">
    <property type="entry name" value="Aldehyde Dehydrogenase, Chain A, domain 1"/>
    <property type="match status" value="1"/>
</dbReference>
<dbReference type="EMBL" id="AUZZ01009360">
    <property type="protein sequence ID" value="EQD33812.1"/>
    <property type="molecule type" value="Genomic_DNA"/>
</dbReference>
<evidence type="ECO:0000313" key="3">
    <source>
        <dbReference type="EMBL" id="EQD33812.1"/>
    </source>
</evidence>